<protein>
    <submittedName>
        <fullName evidence="2">Formimidoyltransferase-cyclodeaminase</fullName>
    </submittedName>
</protein>
<sequence length="71" mass="7884">MPYHSLLSWQGAALGTMVGQMTFGKRQWEALDATMRRLIPPLHQAAVSLLPAIDADTAAFNAYMVRRRAIV</sequence>
<reference evidence="2 3" key="1">
    <citation type="submission" date="2019-05" db="EMBL/GenBank/DDBJ databases">
        <title>Another draft genome of Portunus trituberculatus and its Hox gene families provides insights of decapod evolution.</title>
        <authorList>
            <person name="Jeong J.-H."/>
            <person name="Song I."/>
            <person name="Kim S."/>
            <person name="Choi T."/>
            <person name="Kim D."/>
            <person name="Ryu S."/>
            <person name="Kim W."/>
        </authorList>
    </citation>
    <scope>NUCLEOTIDE SEQUENCE [LARGE SCALE GENOMIC DNA]</scope>
    <source>
        <tissue evidence="2">Muscle</tissue>
    </source>
</reference>
<dbReference type="GO" id="GO:0016740">
    <property type="term" value="F:transferase activity"/>
    <property type="evidence" value="ECO:0007669"/>
    <property type="project" value="UniProtKB-KW"/>
</dbReference>
<dbReference type="Gene3D" id="1.20.120.680">
    <property type="entry name" value="Formiminotetrahydrofolate cyclodeaminase monomer, up-and-down helical bundle"/>
    <property type="match status" value="1"/>
</dbReference>
<dbReference type="AlphaFoldDB" id="A0A5B7JIL0"/>
<dbReference type="InterPro" id="IPR007044">
    <property type="entry name" value="Cyclodeamin/CycHdrlase"/>
</dbReference>
<keyword evidence="3" id="KW-1185">Reference proteome</keyword>
<dbReference type="SUPFAM" id="SSF101262">
    <property type="entry name" value="Methenyltetrahydrofolate cyclohydrolase-like"/>
    <property type="match status" value="1"/>
</dbReference>
<evidence type="ECO:0000313" key="2">
    <source>
        <dbReference type="EMBL" id="MPC95992.1"/>
    </source>
</evidence>
<dbReference type="Proteomes" id="UP000324222">
    <property type="component" value="Unassembled WGS sequence"/>
</dbReference>
<dbReference type="OrthoDB" id="48036at2759"/>
<feature type="domain" description="Cyclodeaminase/cyclohydrolase" evidence="1">
    <location>
        <begin position="8"/>
        <end position="66"/>
    </location>
</feature>
<gene>
    <name evidence="2" type="primary">ftcd</name>
    <name evidence="2" type="ORF">E2C01_091225</name>
</gene>
<keyword evidence="2" id="KW-0808">Transferase</keyword>
<evidence type="ECO:0000313" key="3">
    <source>
        <dbReference type="Proteomes" id="UP000324222"/>
    </source>
</evidence>
<dbReference type="Pfam" id="PF04961">
    <property type="entry name" value="FTCD_C"/>
    <property type="match status" value="1"/>
</dbReference>
<dbReference type="EMBL" id="VSRR010104206">
    <property type="protein sequence ID" value="MPC95992.1"/>
    <property type="molecule type" value="Genomic_DNA"/>
</dbReference>
<dbReference type="InterPro" id="IPR036178">
    <property type="entry name" value="Formintransfe-cycloase-like_sf"/>
</dbReference>
<evidence type="ECO:0000259" key="1">
    <source>
        <dbReference type="Pfam" id="PF04961"/>
    </source>
</evidence>
<organism evidence="2 3">
    <name type="scientific">Portunus trituberculatus</name>
    <name type="common">Swimming crab</name>
    <name type="synonym">Neptunus trituberculatus</name>
    <dbReference type="NCBI Taxonomy" id="210409"/>
    <lineage>
        <taxon>Eukaryota</taxon>
        <taxon>Metazoa</taxon>
        <taxon>Ecdysozoa</taxon>
        <taxon>Arthropoda</taxon>
        <taxon>Crustacea</taxon>
        <taxon>Multicrustacea</taxon>
        <taxon>Malacostraca</taxon>
        <taxon>Eumalacostraca</taxon>
        <taxon>Eucarida</taxon>
        <taxon>Decapoda</taxon>
        <taxon>Pleocyemata</taxon>
        <taxon>Brachyura</taxon>
        <taxon>Eubrachyura</taxon>
        <taxon>Portunoidea</taxon>
        <taxon>Portunidae</taxon>
        <taxon>Portuninae</taxon>
        <taxon>Portunus</taxon>
    </lineage>
</organism>
<accession>A0A5B7JIL0</accession>
<name>A0A5B7JIL0_PORTR</name>
<proteinExistence type="predicted"/>
<comment type="caution">
    <text evidence="2">The sequence shown here is derived from an EMBL/GenBank/DDBJ whole genome shotgun (WGS) entry which is preliminary data.</text>
</comment>